<dbReference type="Pfam" id="PF04484">
    <property type="entry name" value="QWRF"/>
    <property type="match status" value="1"/>
</dbReference>
<feature type="region of interest" description="Disordered" evidence="2">
    <location>
        <begin position="1"/>
        <end position="90"/>
    </location>
</feature>
<keyword evidence="4" id="KW-1185">Reference proteome</keyword>
<dbReference type="PANTHER" id="PTHR31807">
    <property type="entry name" value="AUGMIN FAMILY MEMBER"/>
    <property type="match status" value="1"/>
</dbReference>
<feature type="compositionally biased region" description="Low complexity" evidence="2">
    <location>
        <begin position="23"/>
        <end position="43"/>
    </location>
</feature>
<evidence type="ECO:0000313" key="4">
    <source>
        <dbReference type="Proteomes" id="UP000233837"/>
    </source>
</evidence>
<dbReference type="EMBL" id="KZ502223">
    <property type="protein sequence ID" value="PKU81736.1"/>
    <property type="molecule type" value="Genomic_DNA"/>
</dbReference>
<dbReference type="PANTHER" id="PTHR31807:SF31">
    <property type="entry name" value="QWRF MOTIF PROTEIN (DUF566)-RELATED"/>
    <property type="match status" value="1"/>
</dbReference>
<dbReference type="GO" id="GO:0008017">
    <property type="term" value="F:microtubule binding"/>
    <property type="evidence" value="ECO:0007669"/>
    <property type="project" value="TreeGrafter"/>
</dbReference>
<protein>
    <recommendedName>
        <fullName evidence="5">QWRF motif-containing protein 3</fullName>
    </recommendedName>
</protein>
<organism evidence="3 4">
    <name type="scientific">Dendrobium catenatum</name>
    <dbReference type="NCBI Taxonomy" id="906689"/>
    <lineage>
        <taxon>Eukaryota</taxon>
        <taxon>Viridiplantae</taxon>
        <taxon>Streptophyta</taxon>
        <taxon>Embryophyta</taxon>
        <taxon>Tracheophyta</taxon>
        <taxon>Spermatophyta</taxon>
        <taxon>Magnoliopsida</taxon>
        <taxon>Liliopsida</taxon>
        <taxon>Asparagales</taxon>
        <taxon>Orchidaceae</taxon>
        <taxon>Epidendroideae</taxon>
        <taxon>Malaxideae</taxon>
        <taxon>Dendrobiinae</taxon>
        <taxon>Dendrobium</taxon>
    </lineage>
</organism>
<dbReference type="GO" id="GO:0005880">
    <property type="term" value="C:nuclear microtubule"/>
    <property type="evidence" value="ECO:0007669"/>
    <property type="project" value="TreeGrafter"/>
</dbReference>
<dbReference type="AlphaFoldDB" id="A0A2I0X1E6"/>
<proteinExistence type="inferred from homology"/>
<evidence type="ECO:0008006" key="5">
    <source>
        <dbReference type="Google" id="ProtNLM"/>
    </source>
</evidence>
<evidence type="ECO:0000313" key="3">
    <source>
        <dbReference type="EMBL" id="PKU81736.1"/>
    </source>
</evidence>
<evidence type="ECO:0000256" key="2">
    <source>
        <dbReference type="SAM" id="MobiDB-lite"/>
    </source>
</evidence>
<sequence length="445" mass="48736">MDKRRSISRVVSHGFRPAGAAATSICPSSPSSGGESPTNTTSTLHSRSPRRRKHFPETPRKVLRKQRSAEDLQLRGGLWPSAKNQPGAPNTNVIAATLQDHLINDRKNEEEEEELRIVGFETHAASTDENALAERRSEFGLDFPSTESDHRDAGANSRSRAPIKIAGKVVRRSGSPVRRSKSPVMRNSRSPPVPRNSRSPPVLRQPTSPAKEMISGGMGKIISMGLGGLFRRKSFSGSGVTLASTTTTTKSSISVAKETANNRLSGRRGMAEVVGSPARGAQAAVELQHELRMAHNHLMQWRFVNARTVAINSNKWAMAQKALVSAGLGLMELRIAVTHKRLQLANHKLSIRLNTLISPQADPQILSILMRKATNLMAAINGNIAACVSMTNRTVPLVAQLAQLISKEKPLIEECFELLEFFSELQLQKVQQVKIASLLRQWPLH</sequence>
<feature type="region of interest" description="Disordered" evidence="2">
    <location>
        <begin position="140"/>
        <end position="215"/>
    </location>
</feature>
<gene>
    <name evidence="3" type="ORF">MA16_Dca018678</name>
</gene>
<dbReference type="GO" id="GO:0051225">
    <property type="term" value="P:spindle assembly"/>
    <property type="evidence" value="ECO:0007669"/>
    <property type="project" value="TreeGrafter"/>
</dbReference>
<dbReference type="GO" id="GO:0005737">
    <property type="term" value="C:cytoplasm"/>
    <property type="evidence" value="ECO:0007669"/>
    <property type="project" value="TreeGrafter"/>
</dbReference>
<name>A0A2I0X1E6_9ASPA</name>
<dbReference type="STRING" id="906689.A0A2I0X1E6"/>
<evidence type="ECO:0000256" key="1">
    <source>
        <dbReference type="ARBA" id="ARBA00010016"/>
    </source>
</evidence>
<comment type="similarity">
    <text evidence="1">Belongs to the QWRF family.</text>
</comment>
<dbReference type="Proteomes" id="UP000233837">
    <property type="component" value="Unassembled WGS sequence"/>
</dbReference>
<reference evidence="3 4" key="1">
    <citation type="journal article" date="2016" name="Sci. Rep.">
        <title>The Dendrobium catenatum Lindl. genome sequence provides insights into polysaccharide synthase, floral development and adaptive evolution.</title>
        <authorList>
            <person name="Zhang G.Q."/>
            <person name="Xu Q."/>
            <person name="Bian C."/>
            <person name="Tsai W.C."/>
            <person name="Yeh C.M."/>
            <person name="Liu K.W."/>
            <person name="Yoshida K."/>
            <person name="Zhang L.S."/>
            <person name="Chang S.B."/>
            <person name="Chen F."/>
            <person name="Shi Y."/>
            <person name="Su Y.Y."/>
            <person name="Zhang Y.Q."/>
            <person name="Chen L.J."/>
            <person name="Yin Y."/>
            <person name="Lin M."/>
            <person name="Huang H."/>
            <person name="Deng H."/>
            <person name="Wang Z.W."/>
            <person name="Zhu S.L."/>
            <person name="Zhao X."/>
            <person name="Deng C."/>
            <person name="Niu S.C."/>
            <person name="Huang J."/>
            <person name="Wang M."/>
            <person name="Liu G.H."/>
            <person name="Yang H.J."/>
            <person name="Xiao X.J."/>
            <person name="Hsiao Y.Y."/>
            <person name="Wu W.L."/>
            <person name="Chen Y.Y."/>
            <person name="Mitsuda N."/>
            <person name="Ohme-Takagi M."/>
            <person name="Luo Y.B."/>
            <person name="Van de Peer Y."/>
            <person name="Liu Z.J."/>
        </authorList>
    </citation>
    <scope>NUCLEOTIDE SEQUENCE [LARGE SCALE GENOMIC DNA]</scope>
    <source>
        <tissue evidence="3">The whole plant</tissue>
    </source>
</reference>
<feature type="compositionally biased region" description="Low complexity" evidence="2">
    <location>
        <begin position="172"/>
        <end position="204"/>
    </location>
</feature>
<accession>A0A2I0X1E6</accession>
<reference evidence="3 4" key="2">
    <citation type="journal article" date="2017" name="Nature">
        <title>The Apostasia genome and the evolution of orchids.</title>
        <authorList>
            <person name="Zhang G.Q."/>
            <person name="Liu K.W."/>
            <person name="Li Z."/>
            <person name="Lohaus R."/>
            <person name="Hsiao Y.Y."/>
            <person name="Niu S.C."/>
            <person name="Wang J.Y."/>
            <person name="Lin Y.C."/>
            <person name="Xu Q."/>
            <person name="Chen L.J."/>
            <person name="Yoshida K."/>
            <person name="Fujiwara S."/>
            <person name="Wang Z.W."/>
            <person name="Zhang Y.Q."/>
            <person name="Mitsuda N."/>
            <person name="Wang M."/>
            <person name="Liu G.H."/>
            <person name="Pecoraro L."/>
            <person name="Huang H.X."/>
            <person name="Xiao X.J."/>
            <person name="Lin M."/>
            <person name="Wu X.Y."/>
            <person name="Wu W.L."/>
            <person name="Chen Y.Y."/>
            <person name="Chang S.B."/>
            <person name="Sakamoto S."/>
            <person name="Ohme-Takagi M."/>
            <person name="Yagi M."/>
            <person name="Zeng S.J."/>
            <person name="Shen C.Y."/>
            <person name="Yeh C.M."/>
            <person name="Luo Y.B."/>
            <person name="Tsai W.C."/>
            <person name="Van de Peer Y."/>
            <person name="Liu Z.J."/>
        </authorList>
    </citation>
    <scope>NUCLEOTIDE SEQUENCE [LARGE SCALE GENOMIC DNA]</scope>
    <source>
        <tissue evidence="3">The whole plant</tissue>
    </source>
</reference>
<dbReference type="InterPro" id="IPR007573">
    <property type="entry name" value="QWRF"/>
</dbReference>